<dbReference type="Proteomes" id="UP000015453">
    <property type="component" value="Unassembled WGS sequence"/>
</dbReference>
<dbReference type="PROSITE" id="PS50066">
    <property type="entry name" value="MADS_BOX_2"/>
    <property type="match status" value="1"/>
</dbReference>
<keyword evidence="8" id="KW-1185">Reference proteome</keyword>
<dbReference type="OrthoDB" id="898323at2759"/>
<evidence type="ECO:0000313" key="7">
    <source>
        <dbReference type="EMBL" id="EPS73650.1"/>
    </source>
</evidence>
<evidence type="ECO:0000313" key="8">
    <source>
        <dbReference type="Proteomes" id="UP000015453"/>
    </source>
</evidence>
<dbReference type="SMART" id="SM00432">
    <property type="entry name" value="MADS"/>
    <property type="match status" value="1"/>
</dbReference>
<dbReference type="InterPro" id="IPR002100">
    <property type="entry name" value="TF_MADSbox"/>
</dbReference>
<evidence type="ECO:0000256" key="3">
    <source>
        <dbReference type="ARBA" id="ARBA00023125"/>
    </source>
</evidence>
<evidence type="ECO:0000256" key="5">
    <source>
        <dbReference type="ARBA" id="ARBA00023242"/>
    </source>
</evidence>
<dbReference type="InterPro" id="IPR036879">
    <property type="entry name" value="TF_MADSbox_sf"/>
</dbReference>
<evidence type="ECO:0000256" key="1">
    <source>
        <dbReference type="ARBA" id="ARBA00004123"/>
    </source>
</evidence>
<accession>S8D2M1</accession>
<comment type="caution">
    <text evidence="7">The sequence shown here is derived from an EMBL/GenBank/DDBJ whole genome shotgun (WGS) entry which is preliminary data.</text>
</comment>
<dbReference type="CDD" id="cd00120">
    <property type="entry name" value="MADS"/>
    <property type="match status" value="1"/>
</dbReference>
<organism evidence="7 8">
    <name type="scientific">Genlisea aurea</name>
    <dbReference type="NCBI Taxonomy" id="192259"/>
    <lineage>
        <taxon>Eukaryota</taxon>
        <taxon>Viridiplantae</taxon>
        <taxon>Streptophyta</taxon>
        <taxon>Embryophyta</taxon>
        <taxon>Tracheophyta</taxon>
        <taxon>Spermatophyta</taxon>
        <taxon>Magnoliopsida</taxon>
        <taxon>eudicotyledons</taxon>
        <taxon>Gunneridae</taxon>
        <taxon>Pentapetalae</taxon>
        <taxon>asterids</taxon>
        <taxon>lamiids</taxon>
        <taxon>Lamiales</taxon>
        <taxon>Lentibulariaceae</taxon>
        <taxon>Genlisea</taxon>
    </lineage>
</organism>
<protein>
    <recommendedName>
        <fullName evidence="6">MADS-box domain-containing protein</fullName>
    </recommendedName>
</protein>
<dbReference type="GO" id="GO:0005634">
    <property type="term" value="C:nucleus"/>
    <property type="evidence" value="ECO:0007669"/>
    <property type="project" value="UniProtKB-SubCell"/>
</dbReference>
<dbReference type="Pfam" id="PF00319">
    <property type="entry name" value="SRF-TF"/>
    <property type="match status" value="1"/>
</dbReference>
<proteinExistence type="predicted"/>
<sequence length="253" mass="29229">MGRTKVRMELITNQKSRIKAYEKRKKGLEKGAHELSTLCGVDIAMILYGPLGGEGETTTNIWPKEGEDSQVLSNLIQAYNLSAPHVDSRYRTYNLTSFYKDQTDSINEEMKRLRKKNRDAMYLQWDDKTIRSLSAQDLQKFSATLAAKIDAVKGKIDMMKATRILMAQQKQQQQQQQSMIVMNPPPRLMVEPENVVSFSNMWKFQETTTNQVHPQPQPPFLYHYDPNIRADQMAMITINNGSSSINNFIREWF</sequence>
<name>S8D2M1_9LAMI</name>
<dbReference type="PANTHER" id="PTHR48019">
    <property type="entry name" value="SERUM RESPONSE FACTOR HOMOLOG"/>
    <property type="match status" value="1"/>
</dbReference>
<gene>
    <name evidence="7" type="ORF">M569_01111</name>
</gene>
<keyword evidence="3" id="KW-0238">DNA-binding</keyword>
<evidence type="ECO:0000259" key="6">
    <source>
        <dbReference type="PROSITE" id="PS50066"/>
    </source>
</evidence>
<evidence type="ECO:0000256" key="2">
    <source>
        <dbReference type="ARBA" id="ARBA00023015"/>
    </source>
</evidence>
<reference evidence="7 8" key="1">
    <citation type="journal article" date="2013" name="BMC Genomics">
        <title>The miniature genome of a carnivorous plant Genlisea aurea contains a low number of genes and short non-coding sequences.</title>
        <authorList>
            <person name="Leushkin E.V."/>
            <person name="Sutormin R.A."/>
            <person name="Nabieva E.R."/>
            <person name="Penin A.A."/>
            <person name="Kondrashov A.S."/>
            <person name="Logacheva M.D."/>
        </authorList>
    </citation>
    <scope>NUCLEOTIDE SEQUENCE [LARGE SCALE GENOMIC DNA]</scope>
</reference>
<evidence type="ECO:0000256" key="4">
    <source>
        <dbReference type="ARBA" id="ARBA00023163"/>
    </source>
</evidence>
<feature type="domain" description="MADS-box" evidence="6">
    <location>
        <begin position="1"/>
        <end position="61"/>
    </location>
</feature>
<dbReference type="SUPFAM" id="SSF55455">
    <property type="entry name" value="SRF-like"/>
    <property type="match status" value="1"/>
</dbReference>
<dbReference type="GO" id="GO:0046983">
    <property type="term" value="F:protein dimerization activity"/>
    <property type="evidence" value="ECO:0007669"/>
    <property type="project" value="InterPro"/>
</dbReference>
<keyword evidence="2" id="KW-0805">Transcription regulation</keyword>
<dbReference type="Gene3D" id="3.40.1810.10">
    <property type="entry name" value="Transcription factor, MADS-box"/>
    <property type="match status" value="1"/>
</dbReference>
<dbReference type="EMBL" id="AUSU01000362">
    <property type="protein sequence ID" value="EPS73650.1"/>
    <property type="molecule type" value="Genomic_DNA"/>
</dbReference>
<keyword evidence="5" id="KW-0539">Nucleus</keyword>
<dbReference type="InterPro" id="IPR050142">
    <property type="entry name" value="MADS-box/MEF2_TF"/>
</dbReference>
<keyword evidence="4" id="KW-0804">Transcription</keyword>
<dbReference type="AlphaFoldDB" id="S8D2M1"/>
<dbReference type="GO" id="GO:0003677">
    <property type="term" value="F:DNA binding"/>
    <property type="evidence" value="ECO:0007669"/>
    <property type="project" value="UniProtKB-KW"/>
</dbReference>
<dbReference type="PRINTS" id="PR00404">
    <property type="entry name" value="MADSDOMAIN"/>
</dbReference>
<comment type="subcellular location">
    <subcellularLocation>
        <location evidence="1">Nucleus</location>
    </subcellularLocation>
</comment>